<evidence type="ECO:0000256" key="5">
    <source>
        <dbReference type="ARBA" id="ARBA00022683"/>
    </source>
</evidence>
<evidence type="ECO:0000256" key="1">
    <source>
        <dbReference type="ARBA" id="ARBA00004651"/>
    </source>
</evidence>
<comment type="caution">
    <text evidence="10">The sequence shown here is derived from an EMBL/GenBank/DDBJ whole genome shotgun (WGS) entry which is preliminary data.</text>
</comment>
<dbReference type="OrthoDB" id="1649937at2"/>
<keyword evidence="11" id="KW-1185">Reference proteome</keyword>
<evidence type="ECO:0000256" key="9">
    <source>
        <dbReference type="SAM" id="Phobius"/>
    </source>
</evidence>
<keyword evidence="4" id="KW-0762">Sugar transport</keyword>
<feature type="transmembrane region" description="Helical" evidence="9">
    <location>
        <begin position="140"/>
        <end position="170"/>
    </location>
</feature>
<keyword evidence="3" id="KW-1003">Cell membrane</keyword>
<dbReference type="InterPro" id="IPR050303">
    <property type="entry name" value="GatZ_KbaZ_carbometab"/>
</dbReference>
<sequence>MNIVLALVVGIIYWLATNKIWYGTQHIVRQPLFLAVPLGLIMGDVETAMKIGAALQLIYLGAIAPGGNLPADEALAACITIPVAIEAGIDPSMAVTIAMPIGLLGVLLDNLRKTYASVWVRMADKAAKEGDMKKARLAQFWYPLIVSIPLRVIPTTAALLVGTTAVAAFLNSIPAWAINGLSVAGGILPALGFAVTIQVIGKKSLIPYFLLGFIIFTYAGINIISIALIGVCLAIIQSKFAQTDDLPNVQQSEGDLL</sequence>
<evidence type="ECO:0000256" key="7">
    <source>
        <dbReference type="ARBA" id="ARBA00022989"/>
    </source>
</evidence>
<dbReference type="PANTHER" id="PTHR32502">
    <property type="entry name" value="N-ACETYLGALACTOSAMINE PERMEASE II COMPONENT-RELATED"/>
    <property type="match status" value="1"/>
</dbReference>
<keyword evidence="8 9" id="KW-0472">Membrane</keyword>
<dbReference type="PANTHER" id="PTHR32502:SF8">
    <property type="entry name" value="N-ACETYLGALACTOSAMINE PERMEASE IIC COMPONENT 1"/>
    <property type="match status" value="1"/>
</dbReference>
<proteinExistence type="predicted"/>
<reference evidence="10 11" key="1">
    <citation type="submission" date="2019-03" db="EMBL/GenBank/DDBJ databases">
        <title>Genomic Encyclopedia of Type Strains, Phase IV (KMG-IV): sequencing the most valuable type-strain genomes for metagenomic binning, comparative biology and taxonomic classification.</title>
        <authorList>
            <person name="Goeker M."/>
        </authorList>
    </citation>
    <scope>NUCLEOTIDE SEQUENCE [LARGE SCALE GENOMIC DNA]</scope>
    <source>
        <strain evidence="10 11">DSM 28867</strain>
    </source>
</reference>
<evidence type="ECO:0000256" key="8">
    <source>
        <dbReference type="ARBA" id="ARBA00023136"/>
    </source>
</evidence>
<keyword evidence="6 9" id="KW-0812">Transmembrane</keyword>
<accession>A0A4R7Z8D7</accession>
<dbReference type="GO" id="GO:0009401">
    <property type="term" value="P:phosphoenolpyruvate-dependent sugar phosphotransferase system"/>
    <property type="evidence" value="ECO:0007669"/>
    <property type="project" value="UniProtKB-KW"/>
</dbReference>
<evidence type="ECO:0000313" key="11">
    <source>
        <dbReference type="Proteomes" id="UP000294743"/>
    </source>
</evidence>
<evidence type="ECO:0000256" key="4">
    <source>
        <dbReference type="ARBA" id="ARBA00022597"/>
    </source>
</evidence>
<evidence type="ECO:0000256" key="6">
    <source>
        <dbReference type="ARBA" id="ARBA00022692"/>
    </source>
</evidence>
<dbReference type="InterPro" id="IPR004700">
    <property type="entry name" value="PTS_IIC_man"/>
</dbReference>
<feature type="transmembrane region" description="Helical" evidence="9">
    <location>
        <begin position="209"/>
        <end position="236"/>
    </location>
</feature>
<protein>
    <submittedName>
        <fullName evidence="10">D-glucosaminate-specific PTS system IIC component</fullName>
    </submittedName>
</protein>
<evidence type="ECO:0000256" key="2">
    <source>
        <dbReference type="ARBA" id="ARBA00022448"/>
    </source>
</evidence>
<comment type="subcellular location">
    <subcellularLocation>
        <location evidence="1">Cell membrane</location>
        <topology evidence="1">Multi-pass membrane protein</topology>
    </subcellularLocation>
</comment>
<keyword evidence="5" id="KW-0598">Phosphotransferase system</keyword>
<dbReference type="Proteomes" id="UP000294743">
    <property type="component" value="Unassembled WGS sequence"/>
</dbReference>
<dbReference type="Pfam" id="PF03609">
    <property type="entry name" value="EII-Sor"/>
    <property type="match status" value="1"/>
</dbReference>
<dbReference type="RefSeq" id="WP_134171330.1">
    <property type="nucleotide sequence ID" value="NZ_SODD01000061.1"/>
</dbReference>
<evidence type="ECO:0000313" key="10">
    <source>
        <dbReference type="EMBL" id="TDW09369.1"/>
    </source>
</evidence>
<gene>
    <name evidence="10" type="ORF">EDD63_1615</name>
</gene>
<keyword evidence="2" id="KW-0813">Transport</keyword>
<dbReference type="GO" id="GO:0005886">
    <property type="term" value="C:plasma membrane"/>
    <property type="evidence" value="ECO:0007669"/>
    <property type="project" value="UniProtKB-SubCell"/>
</dbReference>
<feature type="transmembrane region" description="Helical" evidence="9">
    <location>
        <begin position="176"/>
        <end position="197"/>
    </location>
</feature>
<dbReference type="EMBL" id="SODD01000061">
    <property type="protein sequence ID" value="TDW09369.1"/>
    <property type="molecule type" value="Genomic_DNA"/>
</dbReference>
<name>A0A4R7Z8D7_9FIRM</name>
<dbReference type="AlphaFoldDB" id="A0A4R7Z8D7"/>
<evidence type="ECO:0000256" key="3">
    <source>
        <dbReference type="ARBA" id="ARBA00022475"/>
    </source>
</evidence>
<keyword evidence="7 9" id="KW-1133">Transmembrane helix</keyword>
<organism evidence="10 11">
    <name type="scientific">Breznakia blatticola</name>
    <dbReference type="NCBI Taxonomy" id="1754012"/>
    <lineage>
        <taxon>Bacteria</taxon>
        <taxon>Bacillati</taxon>
        <taxon>Bacillota</taxon>
        <taxon>Erysipelotrichia</taxon>
        <taxon>Erysipelotrichales</taxon>
        <taxon>Erysipelotrichaceae</taxon>
        <taxon>Breznakia</taxon>
    </lineage>
</organism>
<dbReference type="PROSITE" id="PS51106">
    <property type="entry name" value="PTS_EIIC_TYPE_4"/>
    <property type="match status" value="1"/>
</dbReference>